<dbReference type="InterPro" id="IPR011014">
    <property type="entry name" value="MscS_channel_TM-2"/>
</dbReference>
<dbReference type="Gene3D" id="1.10.287.1260">
    <property type="match status" value="1"/>
</dbReference>
<evidence type="ECO:0000313" key="12">
    <source>
        <dbReference type="Proteomes" id="UP000724657"/>
    </source>
</evidence>
<comment type="caution">
    <text evidence="11">The sequence shown here is derived from an EMBL/GenBank/DDBJ whole genome shotgun (WGS) entry which is preliminary data.</text>
</comment>
<dbReference type="InterPro" id="IPR011066">
    <property type="entry name" value="MscS_channel_C_sf"/>
</dbReference>
<dbReference type="Gene3D" id="2.30.30.60">
    <property type="match status" value="1"/>
</dbReference>
<evidence type="ECO:0000259" key="9">
    <source>
        <dbReference type="Pfam" id="PF21082"/>
    </source>
</evidence>
<evidence type="ECO:0000256" key="6">
    <source>
        <dbReference type="ARBA" id="ARBA00023136"/>
    </source>
</evidence>
<feature type="domain" description="Mechanosensitive ion channel MscS C-terminal" evidence="9">
    <location>
        <begin position="190"/>
        <end position="271"/>
    </location>
</feature>
<feature type="transmembrane region" description="Helical" evidence="7">
    <location>
        <begin position="17"/>
        <end position="42"/>
    </location>
</feature>
<evidence type="ECO:0000259" key="8">
    <source>
        <dbReference type="Pfam" id="PF00924"/>
    </source>
</evidence>
<dbReference type="SUPFAM" id="SSF82689">
    <property type="entry name" value="Mechanosensitive channel protein MscS (YggB), C-terminal domain"/>
    <property type="match status" value="1"/>
</dbReference>
<protein>
    <submittedName>
        <fullName evidence="11">Mechanosensitive ion channel</fullName>
    </submittedName>
</protein>
<dbReference type="InterPro" id="IPR049142">
    <property type="entry name" value="MS_channel_1st"/>
</dbReference>
<dbReference type="GO" id="GO:0008381">
    <property type="term" value="F:mechanosensitive monoatomic ion channel activity"/>
    <property type="evidence" value="ECO:0007669"/>
    <property type="project" value="InterPro"/>
</dbReference>
<dbReference type="Pfam" id="PF21082">
    <property type="entry name" value="MS_channel_3rd"/>
    <property type="match status" value="1"/>
</dbReference>
<keyword evidence="4 7" id="KW-0812">Transmembrane</keyword>
<dbReference type="Pfam" id="PF21088">
    <property type="entry name" value="MS_channel_1st"/>
    <property type="match status" value="1"/>
</dbReference>
<reference evidence="11" key="1">
    <citation type="journal article" date="2021" name="PeerJ">
        <title>Extensive microbial diversity within the chicken gut microbiome revealed by metagenomics and culture.</title>
        <authorList>
            <person name="Gilroy R."/>
            <person name="Ravi A."/>
            <person name="Getino M."/>
            <person name="Pursley I."/>
            <person name="Horton D.L."/>
            <person name="Alikhan N.F."/>
            <person name="Baker D."/>
            <person name="Gharbi K."/>
            <person name="Hall N."/>
            <person name="Watson M."/>
            <person name="Adriaenssens E.M."/>
            <person name="Foster-Nyarko E."/>
            <person name="Jarju S."/>
            <person name="Secka A."/>
            <person name="Antonio M."/>
            <person name="Oren A."/>
            <person name="Chaudhuri R.R."/>
            <person name="La Ragione R."/>
            <person name="Hildebrand F."/>
            <person name="Pallen M.J."/>
        </authorList>
    </citation>
    <scope>NUCLEOTIDE SEQUENCE</scope>
    <source>
        <strain evidence="11">A6-441</strain>
    </source>
</reference>
<accession>A0A9E2NY13</accession>
<keyword evidence="5 7" id="KW-1133">Transmembrane helix</keyword>
<dbReference type="InterPro" id="IPR049278">
    <property type="entry name" value="MS_channel_C"/>
</dbReference>
<evidence type="ECO:0000256" key="3">
    <source>
        <dbReference type="ARBA" id="ARBA00022475"/>
    </source>
</evidence>
<keyword evidence="6 7" id="KW-0472">Membrane</keyword>
<dbReference type="AlphaFoldDB" id="A0A9E2NY13"/>
<dbReference type="Pfam" id="PF00924">
    <property type="entry name" value="MS_channel_2nd"/>
    <property type="match status" value="1"/>
</dbReference>
<dbReference type="PANTHER" id="PTHR30221">
    <property type="entry name" value="SMALL-CONDUCTANCE MECHANOSENSITIVE CHANNEL"/>
    <property type="match status" value="1"/>
</dbReference>
<evidence type="ECO:0000256" key="4">
    <source>
        <dbReference type="ARBA" id="ARBA00022692"/>
    </source>
</evidence>
<dbReference type="EMBL" id="JAHLFN010000083">
    <property type="protein sequence ID" value="MBU3843208.1"/>
    <property type="molecule type" value="Genomic_DNA"/>
</dbReference>
<organism evidence="11 12">
    <name type="scientific">Candidatus Fusobacterium pullicola</name>
    <dbReference type="NCBI Taxonomy" id="2838601"/>
    <lineage>
        <taxon>Bacteria</taxon>
        <taxon>Fusobacteriati</taxon>
        <taxon>Fusobacteriota</taxon>
        <taxon>Fusobacteriia</taxon>
        <taxon>Fusobacteriales</taxon>
        <taxon>Fusobacteriaceae</taxon>
        <taxon>Fusobacterium</taxon>
    </lineage>
</organism>
<dbReference type="SUPFAM" id="SSF50182">
    <property type="entry name" value="Sm-like ribonucleoproteins"/>
    <property type="match status" value="1"/>
</dbReference>
<gene>
    <name evidence="11" type="ORF">IAA47_09560</name>
</gene>
<dbReference type="InterPro" id="IPR010920">
    <property type="entry name" value="LSM_dom_sf"/>
</dbReference>
<sequence>MEKFLNEVVLKLADKNIFVNFTVELIFFALKLVFCIFLYYIVIKTIKKITPLFSLKKKKEEIVVDKSLKSFIRSILNIGLHALLITICLLIMGVKESSLLAFFGTMGIGVGLALKDNLSNFAGGIIILIFKVYKVGDEVNIDEEEGYIYDIDIFSTTLRAHNNDLIVIPNGIIISNKIINYTKTPTRRLKFIIGIAYDADIDIARKALEEMLRSNPLVLKDPDVYSHVESYGDSSINIALKGWTTNDHYWTVYKQTLNNIKKALDGVNVEIPFPQMDLSIKNPKIDINLKKD</sequence>
<feature type="domain" description="Mechanosensitive ion channel MscS" evidence="8">
    <location>
        <begin position="118"/>
        <end position="183"/>
    </location>
</feature>
<comment type="similarity">
    <text evidence="2">Belongs to the MscS (TC 1.A.23) family.</text>
</comment>
<comment type="subcellular location">
    <subcellularLocation>
        <location evidence="1">Cell membrane</location>
        <topology evidence="1">Multi-pass membrane protein</topology>
    </subcellularLocation>
</comment>
<evidence type="ECO:0000256" key="5">
    <source>
        <dbReference type="ARBA" id="ARBA00022989"/>
    </source>
</evidence>
<feature type="domain" description="Mechanosensitive ion channel transmembrane helices 2/3" evidence="10">
    <location>
        <begin position="75"/>
        <end position="115"/>
    </location>
</feature>
<dbReference type="InterPro" id="IPR023408">
    <property type="entry name" value="MscS_beta-dom_sf"/>
</dbReference>
<dbReference type="Proteomes" id="UP000724657">
    <property type="component" value="Unassembled WGS sequence"/>
</dbReference>
<evidence type="ECO:0000256" key="2">
    <source>
        <dbReference type="ARBA" id="ARBA00008017"/>
    </source>
</evidence>
<dbReference type="Gene3D" id="3.30.70.100">
    <property type="match status" value="1"/>
</dbReference>
<evidence type="ECO:0000256" key="7">
    <source>
        <dbReference type="SAM" id="Phobius"/>
    </source>
</evidence>
<proteinExistence type="inferred from homology"/>
<evidence type="ECO:0000256" key="1">
    <source>
        <dbReference type="ARBA" id="ARBA00004651"/>
    </source>
</evidence>
<dbReference type="GO" id="GO:0005886">
    <property type="term" value="C:plasma membrane"/>
    <property type="evidence" value="ECO:0007669"/>
    <property type="project" value="UniProtKB-SubCell"/>
</dbReference>
<feature type="transmembrane region" description="Helical" evidence="7">
    <location>
        <begin position="75"/>
        <end position="92"/>
    </location>
</feature>
<evidence type="ECO:0000313" key="11">
    <source>
        <dbReference type="EMBL" id="MBU3843208.1"/>
    </source>
</evidence>
<name>A0A9E2NY13_9FUSO</name>
<dbReference type="PANTHER" id="PTHR30221:SF1">
    <property type="entry name" value="SMALL-CONDUCTANCE MECHANOSENSITIVE CHANNEL"/>
    <property type="match status" value="1"/>
</dbReference>
<dbReference type="InterPro" id="IPR006685">
    <property type="entry name" value="MscS_channel_2nd"/>
</dbReference>
<dbReference type="InterPro" id="IPR045275">
    <property type="entry name" value="MscS_archaea/bacteria_type"/>
</dbReference>
<keyword evidence="3" id="KW-1003">Cell membrane</keyword>
<reference evidence="11" key="2">
    <citation type="submission" date="2021-04" db="EMBL/GenBank/DDBJ databases">
        <authorList>
            <person name="Gilroy R."/>
        </authorList>
    </citation>
    <scope>NUCLEOTIDE SEQUENCE</scope>
    <source>
        <strain evidence="11">A6-441</strain>
    </source>
</reference>
<dbReference type="SUPFAM" id="SSF82861">
    <property type="entry name" value="Mechanosensitive channel protein MscS (YggB), transmembrane region"/>
    <property type="match status" value="1"/>
</dbReference>
<evidence type="ECO:0000259" key="10">
    <source>
        <dbReference type="Pfam" id="PF21088"/>
    </source>
</evidence>